<dbReference type="EMBL" id="LAZR01041499">
    <property type="protein sequence ID" value="KKL11831.1"/>
    <property type="molecule type" value="Genomic_DNA"/>
</dbReference>
<reference evidence="1" key="1">
    <citation type="journal article" date="2015" name="Nature">
        <title>Complex archaea that bridge the gap between prokaryotes and eukaryotes.</title>
        <authorList>
            <person name="Spang A."/>
            <person name="Saw J.H."/>
            <person name="Jorgensen S.L."/>
            <person name="Zaremba-Niedzwiedzka K."/>
            <person name="Martijn J."/>
            <person name="Lind A.E."/>
            <person name="van Eijk R."/>
            <person name="Schleper C."/>
            <person name="Guy L."/>
            <person name="Ettema T.J."/>
        </authorList>
    </citation>
    <scope>NUCLEOTIDE SEQUENCE</scope>
</reference>
<comment type="caution">
    <text evidence="1">The sequence shown here is derived from an EMBL/GenBank/DDBJ whole genome shotgun (WGS) entry which is preliminary data.</text>
</comment>
<dbReference type="AlphaFoldDB" id="A0A0F9D217"/>
<sequence>MTKWYLISAEDAELIQTGLTRLKESSHERSFVGTVVDDIRHTLTTGLHATEAVPEDFRNE</sequence>
<organism evidence="1">
    <name type="scientific">marine sediment metagenome</name>
    <dbReference type="NCBI Taxonomy" id="412755"/>
    <lineage>
        <taxon>unclassified sequences</taxon>
        <taxon>metagenomes</taxon>
        <taxon>ecological metagenomes</taxon>
    </lineage>
</organism>
<evidence type="ECO:0000313" key="1">
    <source>
        <dbReference type="EMBL" id="KKL11831.1"/>
    </source>
</evidence>
<gene>
    <name evidence="1" type="ORF">LCGC14_2541810</name>
</gene>
<protein>
    <submittedName>
        <fullName evidence="1">Uncharacterized protein</fullName>
    </submittedName>
</protein>
<name>A0A0F9D217_9ZZZZ</name>
<accession>A0A0F9D217</accession>
<proteinExistence type="predicted"/>